<organism evidence="3 4">
    <name type="scientific">Riccia fluitans</name>
    <dbReference type="NCBI Taxonomy" id="41844"/>
    <lineage>
        <taxon>Eukaryota</taxon>
        <taxon>Viridiplantae</taxon>
        <taxon>Streptophyta</taxon>
        <taxon>Embryophyta</taxon>
        <taxon>Marchantiophyta</taxon>
        <taxon>Marchantiopsida</taxon>
        <taxon>Marchantiidae</taxon>
        <taxon>Marchantiales</taxon>
        <taxon>Ricciaceae</taxon>
        <taxon>Riccia</taxon>
    </lineage>
</organism>
<dbReference type="AlphaFoldDB" id="A0ABD1Z9D6"/>
<sequence>MARRSLLSRIVAMHDLSDPSIQAPIDQKCPRAPSTSWLDPGLQLQNLGFYNQRQTVGLSFNQLNYAQITKLSIPDILCLDCCCPTVFKYDPRLHNVLLVRKADYDACQTTAPWAKYSSGKDYIKFTKSGTYYLICGVARHCAAGMKVAVTVKW</sequence>
<evidence type="ECO:0000313" key="4">
    <source>
        <dbReference type="Proteomes" id="UP001605036"/>
    </source>
</evidence>
<dbReference type="InterPro" id="IPR003245">
    <property type="entry name" value="Phytocyanin_dom"/>
</dbReference>
<feature type="domain" description="Phytocyanin" evidence="2">
    <location>
        <begin position="86"/>
        <end position="153"/>
    </location>
</feature>
<dbReference type="InterPro" id="IPR033138">
    <property type="entry name" value="Cu_oxidase_CS"/>
</dbReference>
<reference evidence="3 4" key="1">
    <citation type="submission" date="2024-09" db="EMBL/GenBank/DDBJ databases">
        <title>Chromosome-scale assembly of Riccia fluitans.</title>
        <authorList>
            <person name="Paukszto L."/>
            <person name="Sawicki J."/>
            <person name="Karawczyk K."/>
            <person name="Piernik-Szablinska J."/>
            <person name="Szczecinska M."/>
            <person name="Mazdziarz M."/>
        </authorList>
    </citation>
    <scope>NUCLEOTIDE SEQUENCE [LARGE SCALE GENOMIC DNA]</scope>
    <source>
        <strain evidence="3">Rf_01</strain>
        <tissue evidence="3">Aerial parts of the thallus</tissue>
    </source>
</reference>
<dbReference type="SUPFAM" id="SSF49503">
    <property type="entry name" value="Cupredoxins"/>
    <property type="match status" value="1"/>
</dbReference>
<accession>A0ABD1Z9D6</accession>
<dbReference type="Proteomes" id="UP001605036">
    <property type="component" value="Unassembled WGS sequence"/>
</dbReference>
<dbReference type="PANTHER" id="PTHR33021">
    <property type="entry name" value="BLUE COPPER PROTEIN"/>
    <property type="match status" value="1"/>
</dbReference>
<dbReference type="Pfam" id="PF02298">
    <property type="entry name" value="Cu_bind_like"/>
    <property type="match status" value="1"/>
</dbReference>
<evidence type="ECO:0000259" key="2">
    <source>
        <dbReference type="PROSITE" id="PS51485"/>
    </source>
</evidence>
<dbReference type="PROSITE" id="PS00079">
    <property type="entry name" value="MULTICOPPER_OXIDASE1"/>
    <property type="match status" value="1"/>
</dbReference>
<name>A0ABD1Z9D6_9MARC</name>
<dbReference type="GO" id="GO:0046872">
    <property type="term" value="F:metal ion binding"/>
    <property type="evidence" value="ECO:0007669"/>
    <property type="project" value="UniProtKB-KW"/>
</dbReference>
<keyword evidence="4" id="KW-1185">Reference proteome</keyword>
<evidence type="ECO:0000313" key="3">
    <source>
        <dbReference type="EMBL" id="KAL2644090.1"/>
    </source>
</evidence>
<gene>
    <name evidence="3" type="ORF">R1flu_011677</name>
</gene>
<evidence type="ECO:0000256" key="1">
    <source>
        <dbReference type="ARBA" id="ARBA00022723"/>
    </source>
</evidence>
<dbReference type="PANTHER" id="PTHR33021:SF350">
    <property type="entry name" value="UCLACYANIN-2"/>
    <property type="match status" value="1"/>
</dbReference>
<dbReference type="PROSITE" id="PS51485">
    <property type="entry name" value="PHYTOCYANIN"/>
    <property type="match status" value="1"/>
</dbReference>
<protein>
    <recommendedName>
        <fullName evidence="2">Phytocyanin domain-containing protein</fullName>
    </recommendedName>
</protein>
<comment type="caution">
    <text evidence="3">The sequence shown here is derived from an EMBL/GenBank/DDBJ whole genome shotgun (WGS) entry which is preliminary data.</text>
</comment>
<dbReference type="Gene3D" id="2.60.40.420">
    <property type="entry name" value="Cupredoxins - blue copper proteins"/>
    <property type="match status" value="1"/>
</dbReference>
<dbReference type="EMBL" id="JBHFFA010000002">
    <property type="protein sequence ID" value="KAL2644090.1"/>
    <property type="molecule type" value="Genomic_DNA"/>
</dbReference>
<keyword evidence="1" id="KW-0479">Metal-binding</keyword>
<dbReference type="InterPro" id="IPR039391">
    <property type="entry name" value="Phytocyanin-like"/>
</dbReference>
<dbReference type="InterPro" id="IPR008972">
    <property type="entry name" value="Cupredoxin"/>
</dbReference>
<proteinExistence type="predicted"/>
<dbReference type="CDD" id="cd04216">
    <property type="entry name" value="Phytocyanin"/>
    <property type="match status" value="1"/>
</dbReference>